<evidence type="ECO:0000313" key="1">
    <source>
        <dbReference type="EMBL" id="OGG23835.1"/>
    </source>
</evidence>
<sequence length="167" mass="17609">MRNTILFISVLAVVAALLLGFNLGRNLKPTTYNLQPTPTPLALPSPTISQYTNTICGISLNYPGSLTKLEATAGAMFIDSQNASNSVALACQEEIPRPPLTLENIEEVTLISTSGASISGSLYHDASAKDGAPVDELIFTHPTTGLDVFLAGFGATFQQILSSLKVL</sequence>
<organism evidence="1 2">
    <name type="scientific">Candidatus Gottesmanbacteria bacterium RIFCSPLOWO2_01_FULL_43_11b</name>
    <dbReference type="NCBI Taxonomy" id="1798392"/>
    <lineage>
        <taxon>Bacteria</taxon>
        <taxon>Candidatus Gottesmaniibacteriota</taxon>
    </lineage>
</organism>
<protein>
    <submittedName>
        <fullName evidence="1">Uncharacterized protein</fullName>
    </submittedName>
</protein>
<comment type="caution">
    <text evidence="1">The sequence shown here is derived from an EMBL/GenBank/DDBJ whole genome shotgun (WGS) entry which is preliminary data.</text>
</comment>
<reference evidence="1 2" key="1">
    <citation type="journal article" date="2016" name="Nat. Commun.">
        <title>Thousands of microbial genomes shed light on interconnected biogeochemical processes in an aquifer system.</title>
        <authorList>
            <person name="Anantharaman K."/>
            <person name="Brown C.T."/>
            <person name="Hug L.A."/>
            <person name="Sharon I."/>
            <person name="Castelle C.J."/>
            <person name="Probst A.J."/>
            <person name="Thomas B.C."/>
            <person name="Singh A."/>
            <person name="Wilkins M.J."/>
            <person name="Karaoz U."/>
            <person name="Brodie E.L."/>
            <person name="Williams K.H."/>
            <person name="Hubbard S.S."/>
            <person name="Banfield J.F."/>
        </authorList>
    </citation>
    <scope>NUCLEOTIDE SEQUENCE [LARGE SCALE GENOMIC DNA]</scope>
</reference>
<dbReference type="Proteomes" id="UP000178759">
    <property type="component" value="Unassembled WGS sequence"/>
</dbReference>
<evidence type="ECO:0000313" key="2">
    <source>
        <dbReference type="Proteomes" id="UP000178759"/>
    </source>
</evidence>
<proteinExistence type="predicted"/>
<accession>A0A1F6AGM3</accession>
<name>A0A1F6AGM3_9BACT</name>
<dbReference type="AlphaFoldDB" id="A0A1F6AGM3"/>
<dbReference type="EMBL" id="MFJV01000001">
    <property type="protein sequence ID" value="OGG23835.1"/>
    <property type="molecule type" value="Genomic_DNA"/>
</dbReference>
<dbReference type="STRING" id="1798392.A3A79_01360"/>
<gene>
    <name evidence="1" type="ORF">A3A79_01360</name>
</gene>